<evidence type="ECO:0000313" key="3">
    <source>
        <dbReference type="EMBL" id="MCB6184457.1"/>
    </source>
</evidence>
<dbReference type="Pfam" id="PF01266">
    <property type="entry name" value="DAO"/>
    <property type="match status" value="1"/>
</dbReference>
<accession>A0ABS8D8K7</accession>
<feature type="domain" description="FAD dependent oxidoreductase" evidence="2">
    <location>
        <begin position="5"/>
        <end position="398"/>
    </location>
</feature>
<evidence type="ECO:0000256" key="1">
    <source>
        <dbReference type="ARBA" id="ARBA00023002"/>
    </source>
</evidence>
<dbReference type="PROSITE" id="PS51257">
    <property type="entry name" value="PROKAR_LIPOPROTEIN"/>
    <property type="match status" value="1"/>
</dbReference>
<organism evidence="3 4">
    <name type="scientific">Leeia speluncae</name>
    <dbReference type="NCBI Taxonomy" id="2884804"/>
    <lineage>
        <taxon>Bacteria</taxon>
        <taxon>Pseudomonadati</taxon>
        <taxon>Pseudomonadota</taxon>
        <taxon>Betaproteobacteria</taxon>
        <taxon>Neisseriales</taxon>
        <taxon>Leeiaceae</taxon>
        <taxon>Leeia</taxon>
    </lineage>
</organism>
<sequence>MPARHVAIVGAGIVGLSCASYLRQEGYEVTLIDAKAPGMQTSYGNAGAFAISDIMPLSEPSTFRRIPGWMMDPLGPLALQWKYLPKLAPWLARFLWAGRPSSVNSLTEALSWLLTRATKDTEKLAAYGNVDVIWRRNGSLTLYESESSLAIDRAKWQKRREVGIACEEVSREQIQQLEPHVSERYPYAVHVPGWSYVDDPYLFSLGIIEQLKKDGVKFVQAEVKRFSVNTSGKVETIHFANGEGLAADEVVIASGIWSTPLLYGLGYRIPLESERGYHATLPNAGVDLKKFLLASADGFVILPMANGGIRVAGTVELASATAPESWKRAHILVEKAQRILPKFNKDGVTYWMGNRPSVPDTIPVIAKAPRHSNVYVATGHGHLGLTLAATTGQLITDLVTGRTDRYPQNTYRLDRF</sequence>
<dbReference type="Gene3D" id="3.50.50.60">
    <property type="entry name" value="FAD/NAD(P)-binding domain"/>
    <property type="match status" value="1"/>
</dbReference>
<dbReference type="SUPFAM" id="SSF51905">
    <property type="entry name" value="FAD/NAD(P)-binding domain"/>
    <property type="match status" value="1"/>
</dbReference>
<dbReference type="InterPro" id="IPR006076">
    <property type="entry name" value="FAD-dep_OxRdtase"/>
</dbReference>
<evidence type="ECO:0000259" key="2">
    <source>
        <dbReference type="Pfam" id="PF01266"/>
    </source>
</evidence>
<keyword evidence="1" id="KW-0560">Oxidoreductase</keyword>
<keyword evidence="4" id="KW-1185">Reference proteome</keyword>
<reference evidence="3" key="1">
    <citation type="submission" date="2021-10" db="EMBL/GenBank/DDBJ databases">
        <title>The complete genome sequence of Leeia sp. TBRC 13508.</title>
        <authorList>
            <person name="Charoenyingcharoen P."/>
            <person name="Yukphan P."/>
        </authorList>
    </citation>
    <scope>NUCLEOTIDE SEQUENCE</scope>
    <source>
        <strain evidence="3">TBRC 13508</strain>
    </source>
</reference>
<dbReference type="PANTHER" id="PTHR13847">
    <property type="entry name" value="SARCOSINE DEHYDROGENASE-RELATED"/>
    <property type="match status" value="1"/>
</dbReference>
<dbReference type="Gene3D" id="3.30.9.10">
    <property type="entry name" value="D-Amino Acid Oxidase, subunit A, domain 2"/>
    <property type="match status" value="1"/>
</dbReference>
<proteinExistence type="predicted"/>
<gene>
    <name evidence="3" type="ORF">LIN78_12960</name>
</gene>
<dbReference type="RefSeq" id="WP_227181267.1">
    <property type="nucleotide sequence ID" value="NZ_JAJBZT010000007.1"/>
</dbReference>
<protein>
    <submittedName>
        <fullName evidence="3">FAD-binding oxidoreductase</fullName>
    </submittedName>
</protein>
<dbReference type="EMBL" id="JAJBZT010000007">
    <property type="protein sequence ID" value="MCB6184457.1"/>
    <property type="molecule type" value="Genomic_DNA"/>
</dbReference>
<name>A0ABS8D8K7_9NEIS</name>
<dbReference type="Proteomes" id="UP001165395">
    <property type="component" value="Unassembled WGS sequence"/>
</dbReference>
<dbReference type="InterPro" id="IPR036188">
    <property type="entry name" value="FAD/NAD-bd_sf"/>
</dbReference>
<dbReference type="SUPFAM" id="SSF54373">
    <property type="entry name" value="FAD-linked reductases, C-terminal domain"/>
    <property type="match status" value="1"/>
</dbReference>
<dbReference type="PANTHER" id="PTHR13847:SF289">
    <property type="entry name" value="GLYCINE OXIDASE"/>
    <property type="match status" value="1"/>
</dbReference>
<evidence type="ECO:0000313" key="4">
    <source>
        <dbReference type="Proteomes" id="UP001165395"/>
    </source>
</evidence>
<comment type="caution">
    <text evidence="3">The sequence shown here is derived from an EMBL/GenBank/DDBJ whole genome shotgun (WGS) entry which is preliminary data.</text>
</comment>